<dbReference type="EMBL" id="AP018930">
    <property type="protein sequence ID" value="BBG27606.1"/>
    <property type="molecule type" value="Genomic_DNA"/>
</dbReference>
<evidence type="ECO:0000313" key="4">
    <source>
        <dbReference type="Proteomes" id="UP000325030"/>
    </source>
</evidence>
<keyword evidence="3" id="KW-1185">Reference proteome</keyword>
<evidence type="ECO:0000313" key="3">
    <source>
        <dbReference type="Proteomes" id="UP000322983"/>
    </source>
</evidence>
<name>A0A510E530_9CREN</name>
<dbReference type="EMBL" id="AP018929">
    <property type="protein sequence ID" value="BBG24822.1"/>
    <property type="molecule type" value="Genomic_DNA"/>
</dbReference>
<reference evidence="2 3" key="2">
    <citation type="journal article" date="2020" name="Int. J. Syst. Evol. Microbiol.">
        <title>Sulfuracidifex tepidarius gen. nov., sp. nov. and transfer of Sulfolobus metallicus Huber and Stetter 1992 to the genus Sulfuracidifex as Sulfuracidifex metallicus comb. nov.</title>
        <authorList>
            <person name="Itoh T."/>
            <person name="Miura T."/>
            <person name="Sakai H.D."/>
            <person name="Kato S."/>
            <person name="Ohkuma M."/>
            <person name="Takashina T."/>
        </authorList>
    </citation>
    <scope>NUCLEOTIDE SEQUENCE</scope>
    <source>
        <strain evidence="1 3">IC-006</strain>
        <strain evidence="2">IC-007</strain>
    </source>
</reference>
<evidence type="ECO:0000313" key="1">
    <source>
        <dbReference type="EMBL" id="BBG24822.1"/>
    </source>
</evidence>
<evidence type="ECO:0000313" key="2">
    <source>
        <dbReference type="EMBL" id="BBG27606.1"/>
    </source>
</evidence>
<dbReference type="KEGG" id="step:IC006_2156"/>
<gene>
    <name evidence="1" type="ORF">IC006_2156</name>
    <name evidence="2" type="ORF">IC007_2160</name>
</gene>
<dbReference type="AlphaFoldDB" id="A0A510E530"/>
<dbReference type="STRING" id="1294262.GCA_001316085_02140"/>
<dbReference type="Proteomes" id="UP000325030">
    <property type="component" value="Chromosome"/>
</dbReference>
<proteinExistence type="predicted"/>
<dbReference type="Proteomes" id="UP000322983">
    <property type="component" value="Chromosome"/>
</dbReference>
<protein>
    <submittedName>
        <fullName evidence="2">Uncharacterized protein</fullName>
    </submittedName>
</protein>
<organism evidence="2 4">
    <name type="scientific">Sulfuracidifex tepidarius</name>
    <dbReference type="NCBI Taxonomy" id="1294262"/>
    <lineage>
        <taxon>Archaea</taxon>
        <taxon>Thermoproteota</taxon>
        <taxon>Thermoprotei</taxon>
        <taxon>Sulfolobales</taxon>
        <taxon>Sulfolobaceae</taxon>
        <taxon>Sulfuracidifex</taxon>
    </lineage>
</organism>
<accession>A0A510DX74</accession>
<dbReference type="RefSeq" id="WP_156303794.1">
    <property type="nucleotide sequence ID" value="NZ_AP018929.1"/>
</dbReference>
<accession>A0A510E530</accession>
<dbReference type="GeneID" id="52244463"/>
<reference evidence="4" key="1">
    <citation type="submission" date="2018-09" db="EMBL/GenBank/DDBJ databases">
        <title>Complete Genome Sequencing of Sulfolobus sp. JCM 16834.</title>
        <authorList>
            <person name="Kato S."/>
            <person name="Itoh T."/>
            <person name="Ohkuma M."/>
        </authorList>
    </citation>
    <scope>NUCLEOTIDE SEQUENCE [LARGE SCALE GENOMIC DNA]</scope>
    <source>
        <strain evidence="4">IC-007</strain>
    </source>
</reference>
<sequence>MMNKLGILILGLIFGATAAFASFIAYTILWNSSPVDLLSFVKALEMLIK</sequence>